<comment type="similarity">
    <text evidence="1">Belongs to the bacterial secretin family.</text>
</comment>
<dbReference type="Proteomes" id="UP000027190">
    <property type="component" value="Unassembled WGS sequence"/>
</dbReference>
<name>A0A062UKZ6_9PROT</name>
<keyword evidence="2" id="KW-0732">Signal</keyword>
<dbReference type="AlphaFoldDB" id="A0A062UKZ6"/>
<dbReference type="GO" id="GO:0015627">
    <property type="term" value="C:type II protein secretion system complex"/>
    <property type="evidence" value="ECO:0007669"/>
    <property type="project" value="TreeGrafter"/>
</dbReference>
<evidence type="ECO:0000259" key="4">
    <source>
        <dbReference type="Pfam" id="PF13629"/>
    </source>
</evidence>
<evidence type="ECO:0000313" key="6">
    <source>
        <dbReference type="Proteomes" id="UP000027190"/>
    </source>
</evidence>
<dbReference type="Pfam" id="PF13629">
    <property type="entry name" value="T2SS-T3SS_pil_N"/>
    <property type="match status" value="1"/>
</dbReference>
<dbReference type="InterPro" id="IPR004846">
    <property type="entry name" value="T2SS/T3SS_dom"/>
</dbReference>
<evidence type="ECO:0000259" key="3">
    <source>
        <dbReference type="Pfam" id="PF00263"/>
    </source>
</evidence>
<dbReference type="PANTHER" id="PTHR30332">
    <property type="entry name" value="PROBABLE GENERAL SECRETION PATHWAY PROTEIN D"/>
    <property type="match status" value="1"/>
</dbReference>
<dbReference type="InterPro" id="IPR001775">
    <property type="entry name" value="GspD/PilQ"/>
</dbReference>
<comment type="caution">
    <text evidence="5">The sequence shown here is derived from an EMBL/GenBank/DDBJ whole genome shotgun (WGS) entry which is preliminary data.</text>
</comment>
<evidence type="ECO:0000256" key="1">
    <source>
        <dbReference type="RuleBase" id="RU004003"/>
    </source>
</evidence>
<sequence>MKTGLLLAAAVLGPCFAQAAPNDMGTVITAPGQSNVSQQVTLGLNKSLIIDLEYPAADVVITNPAIADAVVQTSKRIIFRGVKYGQTNAFVFDRDGNQLLNLEINVETDMTSLHQLIERHIPDARVNVEGLNGNVLITGSVDDMQQSDQVERLVSAFLGADDKTQIVNMVEIAAKDQVMLEVRIVEMQRTAIKQLGISLSGTPAFGDMAKLVEKQLFSDTNGDGIPEDTGTTGLFPGLPQSFSGTVSASNSFPIQGRALGGLGGTLTYSNYVGDDLQSSVGVALDALERIGIVKTLAEPNIVAMSGESAKFLAGGEFPVPVGQDKNGNVTIDFKPYGVGLGFTPVVLSEGRISLKVSTEVSELTSQGSFQGNTQSVIDSNGNIQQVAGITIPALSVRRAESVIELPSGGSMMMAGLIQSKTRQTLDQIPGLKKLPVLGALFQSRDFLQDESELVVIVTPYLVDPTQKDQLRTPADGYANASDAKTIFFGKLNEQYGKDGAPVDAENYRSPVGFIEE</sequence>
<dbReference type="InterPro" id="IPR032789">
    <property type="entry name" value="T2SS-T3SS_pil_N"/>
</dbReference>
<feature type="domain" description="Type II/III secretion system secretin-like" evidence="3">
    <location>
        <begin position="286"/>
        <end position="462"/>
    </location>
</feature>
<feature type="domain" description="Pilus formation protein N-terminal" evidence="4">
    <location>
        <begin position="37"/>
        <end position="107"/>
    </location>
</feature>
<dbReference type="PATRIC" id="fig|1280947.3.peg.2672"/>
<gene>
    <name evidence="5" type="ORF">HY30_06610</name>
</gene>
<evidence type="ECO:0000313" key="5">
    <source>
        <dbReference type="EMBL" id="KCZ56785.1"/>
    </source>
</evidence>
<dbReference type="Pfam" id="PF00263">
    <property type="entry name" value="Secretin"/>
    <property type="match status" value="1"/>
</dbReference>
<keyword evidence="6" id="KW-1185">Reference proteome</keyword>
<dbReference type="PANTHER" id="PTHR30332:SF17">
    <property type="entry name" value="TYPE IV PILIATION SYSTEM PROTEIN DR_0774-RELATED"/>
    <property type="match status" value="1"/>
</dbReference>
<dbReference type="eggNOG" id="COG4964">
    <property type="taxonomic scope" value="Bacteria"/>
</dbReference>
<dbReference type="EMBL" id="AWFG01000041">
    <property type="protein sequence ID" value="KCZ56785.1"/>
    <property type="molecule type" value="Genomic_DNA"/>
</dbReference>
<accession>A0A062UKZ6</accession>
<evidence type="ECO:0000256" key="2">
    <source>
        <dbReference type="SAM" id="SignalP"/>
    </source>
</evidence>
<dbReference type="PRINTS" id="PR00811">
    <property type="entry name" value="BCTERIALGSPD"/>
</dbReference>
<dbReference type="InterPro" id="IPR050810">
    <property type="entry name" value="Bact_Secretion_Sys_Channel"/>
</dbReference>
<dbReference type="OrthoDB" id="9775455at2"/>
<protein>
    <submittedName>
        <fullName evidence="5">Uncharacterized protein</fullName>
    </submittedName>
</protein>
<feature type="signal peptide" evidence="2">
    <location>
        <begin position="1"/>
        <end position="19"/>
    </location>
</feature>
<dbReference type="GO" id="GO:0009306">
    <property type="term" value="P:protein secretion"/>
    <property type="evidence" value="ECO:0007669"/>
    <property type="project" value="InterPro"/>
</dbReference>
<reference evidence="5 6" key="1">
    <citation type="journal article" date="2014" name="Antonie Van Leeuwenhoek">
        <title>Hyphomonas beringensis sp. nov. and Hyphomonas chukchiensis sp. nov., isolated from surface seawater of the Bering Sea and Chukchi Sea.</title>
        <authorList>
            <person name="Li C."/>
            <person name="Lai Q."/>
            <person name="Li G."/>
            <person name="Dong C."/>
            <person name="Wang J."/>
            <person name="Liao Y."/>
            <person name="Shao Z."/>
        </authorList>
    </citation>
    <scope>NUCLEOTIDE SEQUENCE [LARGE SCALE GENOMIC DNA]</scope>
    <source>
        <strain evidence="5 6">BH-BN04-4</strain>
    </source>
</reference>
<feature type="chain" id="PRO_5001619398" evidence="2">
    <location>
        <begin position="20"/>
        <end position="516"/>
    </location>
</feature>
<organism evidence="5 6">
    <name type="scientific">Hyphomonas chukchiensis</name>
    <dbReference type="NCBI Taxonomy" id="1280947"/>
    <lineage>
        <taxon>Bacteria</taxon>
        <taxon>Pseudomonadati</taxon>
        <taxon>Pseudomonadota</taxon>
        <taxon>Alphaproteobacteria</taxon>
        <taxon>Hyphomonadales</taxon>
        <taxon>Hyphomonadaceae</taxon>
        <taxon>Hyphomonas</taxon>
    </lineage>
</organism>
<dbReference type="STRING" id="1280947.HY30_06610"/>
<proteinExistence type="inferred from homology"/>